<evidence type="ECO:0000256" key="1">
    <source>
        <dbReference type="ARBA" id="ARBA00010088"/>
    </source>
</evidence>
<evidence type="ECO:0000256" key="2">
    <source>
        <dbReference type="ARBA" id="ARBA00022801"/>
    </source>
</evidence>
<feature type="signal peptide" evidence="3">
    <location>
        <begin position="1"/>
        <end position="27"/>
    </location>
</feature>
<evidence type="ECO:0000313" key="5">
    <source>
        <dbReference type="EMBL" id="CEH17372.1"/>
    </source>
</evidence>
<keyword evidence="3" id="KW-0732">Signal</keyword>
<dbReference type="OrthoDB" id="425534at2759"/>
<dbReference type="PROSITE" id="PS51257">
    <property type="entry name" value="PROKAR_LIPOPROTEIN"/>
    <property type="match status" value="1"/>
</dbReference>
<dbReference type="AlphaFoldDB" id="A0A0P1BM63"/>
<dbReference type="PANTHER" id="PTHR43248:SF25">
    <property type="entry name" value="AB HYDROLASE-1 DOMAIN-CONTAINING PROTEIN-RELATED"/>
    <property type="match status" value="1"/>
</dbReference>
<proteinExistence type="inferred from homology"/>
<protein>
    <recommendedName>
        <fullName evidence="4">Peptidase S33 tripeptidyl aminopeptidase-like C-terminal domain-containing protein</fullName>
    </recommendedName>
</protein>
<dbReference type="InterPro" id="IPR029058">
    <property type="entry name" value="AB_hydrolase_fold"/>
</dbReference>
<feature type="chain" id="PRO_5006059666" description="Peptidase S33 tripeptidyl aminopeptidase-like C-terminal domain-containing protein" evidence="3">
    <location>
        <begin position="28"/>
        <end position="653"/>
    </location>
</feature>
<comment type="similarity">
    <text evidence="1">Belongs to the peptidase S33 family.</text>
</comment>
<evidence type="ECO:0000313" key="6">
    <source>
        <dbReference type="Proteomes" id="UP000054845"/>
    </source>
</evidence>
<keyword evidence="2" id="KW-0378">Hydrolase</keyword>
<dbReference type="InterPro" id="IPR013595">
    <property type="entry name" value="Pept_S33_TAP-like_C"/>
</dbReference>
<dbReference type="STRING" id="401625.A0A0P1BM63"/>
<dbReference type="Proteomes" id="UP000054845">
    <property type="component" value="Unassembled WGS sequence"/>
</dbReference>
<accession>A0A0P1BM63</accession>
<dbReference type="EMBL" id="CCYA01000254">
    <property type="protein sequence ID" value="CEH17372.1"/>
    <property type="molecule type" value="Genomic_DNA"/>
</dbReference>
<dbReference type="PANTHER" id="PTHR43248">
    <property type="entry name" value="2-SUCCINYL-6-HYDROXY-2,4-CYCLOHEXADIENE-1-CARBOXYLATE SYNTHASE"/>
    <property type="match status" value="1"/>
</dbReference>
<name>A0A0P1BM63_9BASI</name>
<dbReference type="GO" id="GO:0016787">
    <property type="term" value="F:hydrolase activity"/>
    <property type="evidence" value="ECO:0007669"/>
    <property type="project" value="UniProtKB-KW"/>
</dbReference>
<dbReference type="Pfam" id="PF08386">
    <property type="entry name" value="Abhydrolase_4"/>
    <property type="match status" value="1"/>
</dbReference>
<dbReference type="SUPFAM" id="SSF53474">
    <property type="entry name" value="alpha/beta-Hydrolases"/>
    <property type="match status" value="1"/>
</dbReference>
<reference evidence="5 6" key="1">
    <citation type="submission" date="2014-09" db="EMBL/GenBank/DDBJ databases">
        <authorList>
            <person name="Magalhaes I.L.F."/>
            <person name="Oliveira U."/>
            <person name="Santos F.R."/>
            <person name="Vidigal T.H.D.A."/>
            <person name="Brescovit A.D."/>
            <person name="Santos A.J."/>
        </authorList>
    </citation>
    <scope>NUCLEOTIDE SEQUENCE [LARGE SCALE GENOMIC DNA]</scope>
</reference>
<dbReference type="InterPro" id="IPR051601">
    <property type="entry name" value="Serine_prot/Carboxylest_S33"/>
</dbReference>
<dbReference type="Gene3D" id="3.40.50.1820">
    <property type="entry name" value="alpha/beta hydrolase"/>
    <property type="match status" value="1"/>
</dbReference>
<sequence length="653" mass="70300">MGRLVTLHVLLLLALFFSTLTISSCAAHNPSTPVEAAKIISDYVAAHPLDAEKLHWAADSPICHIALSQSSSYNSSELGPTSPLREQMDCLAISVPYTYSDPNDQRRADLAIFRLVPSQIRSGKRQSKGRIFLNPGGPGGSGSIFLAANWQHFLDRTNAEYELIGWDQRGVGQSQPSAPICFGSGVEQARFELDVQINAPILKPGTTSTPEQIRALREDVDHSLARYAEWRKGCLKHSSKDSVDFLPFIGTFYTALDLEYMRQLLAHHQDFAQTAAPRDDGIATNSDLLHYWGISYGTTIGQLYMAMFPDQTGLFILDGVVNASSSLHNPVSRQTVGDQAEAVLALEAFYKACLAAGPSSCPLSSLSKDAKHLADVVDAGLRRIHDEPMRASARNNTFLAGQSLSNGTITLPQIEARMLSLLISPLSRLSGGYATLARVLKGVVDGDADEVYAAGFRLSLDAASAGNSTSGGALPDDGISIVCQDAPLDDYISTPDALVDAPSDDYISTPHALVGWMLNQSIPISKYFDPVVLPSLSCSATGLDHAHERWTGPMPMDQPSEPLQLRSKALIIGNVLDPSTAGAQARALHAHLPNSSYLLIHHGAGHTSWAQPCICTHELVRLYWGLGSLPAPVLNCSAGLLPLFGRPSPLTYF</sequence>
<organism evidence="5 6">
    <name type="scientific">Ceraceosorus bombacis</name>
    <dbReference type="NCBI Taxonomy" id="401625"/>
    <lineage>
        <taxon>Eukaryota</taxon>
        <taxon>Fungi</taxon>
        <taxon>Dikarya</taxon>
        <taxon>Basidiomycota</taxon>
        <taxon>Ustilaginomycotina</taxon>
        <taxon>Exobasidiomycetes</taxon>
        <taxon>Ceraceosorales</taxon>
        <taxon>Ceraceosoraceae</taxon>
        <taxon>Ceraceosorus</taxon>
    </lineage>
</organism>
<feature type="domain" description="Peptidase S33 tripeptidyl aminopeptidase-like C-terminal" evidence="4">
    <location>
        <begin position="555"/>
        <end position="636"/>
    </location>
</feature>
<evidence type="ECO:0000259" key="4">
    <source>
        <dbReference type="Pfam" id="PF08386"/>
    </source>
</evidence>
<keyword evidence="6" id="KW-1185">Reference proteome</keyword>
<evidence type="ECO:0000256" key="3">
    <source>
        <dbReference type="SAM" id="SignalP"/>
    </source>
</evidence>